<feature type="domain" description="HNH" evidence="1">
    <location>
        <begin position="93"/>
        <end position="136"/>
    </location>
</feature>
<organism evidence="2 3">
    <name type="scientific">Stutzerimonas stutzeri (strain A1501)</name>
    <name type="common">Pseudomonas stutzeri</name>
    <dbReference type="NCBI Taxonomy" id="379731"/>
    <lineage>
        <taxon>Bacteria</taxon>
        <taxon>Pseudomonadati</taxon>
        <taxon>Pseudomonadota</taxon>
        <taxon>Gammaproteobacteria</taxon>
        <taxon>Pseudomonadales</taxon>
        <taxon>Pseudomonadaceae</taxon>
        <taxon>Stutzerimonas</taxon>
    </lineage>
</organism>
<name>A4VH96_STUS1</name>
<keyword evidence="3" id="KW-1185">Reference proteome</keyword>
<dbReference type="HOGENOM" id="CLU_069622_1_0_6"/>
<evidence type="ECO:0000313" key="3">
    <source>
        <dbReference type="Proteomes" id="UP000000233"/>
    </source>
</evidence>
<dbReference type="Pfam" id="PF01844">
    <property type="entry name" value="HNH"/>
    <property type="match status" value="1"/>
</dbReference>
<reference evidence="2 3" key="1">
    <citation type="journal article" date="2008" name="Proc. Natl. Acad. Sci. U.S.A.">
        <title>Nitrogen fixation island and rhizosphere competence traits in the genome of root-associated Pseudomonas stutzeri A1501.</title>
        <authorList>
            <person name="Yan Y."/>
            <person name="Yang J."/>
            <person name="Dou Y."/>
            <person name="Chen M."/>
            <person name="Ping S."/>
            <person name="Peng J."/>
            <person name="Lu W."/>
            <person name="Zhang W."/>
            <person name="Yao Z."/>
            <person name="Li H."/>
            <person name="Liu W."/>
            <person name="He S."/>
            <person name="Geng L."/>
            <person name="Zhang X."/>
            <person name="Yang F."/>
            <person name="Yu H."/>
            <person name="Zhan Y."/>
            <person name="Li D."/>
            <person name="Lin Z."/>
            <person name="Wang Y."/>
            <person name="Elmerich C."/>
            <person name="Lin M."/>
            <person name="Jin Q."/>
        </authorList>
    </citation>
    <scope>NUCLEOTIDE SEQUENCE [LARGE SCALE GENOMIC DNA]</scope>
    <source>
        <strain evidence="2 3">A1501</strain>
    </source>
</reference>
<evidence type="ECO:0000313" key="2">
    <source>
        <dbReference type="EMBL" id="ABP78347.1"/>
    </source>
</evidence>
<dbReference type="GO" id="GO:0003676">
    <property type="term" value="F:nucleic acid binding"/>
    <property type="evidence" value="ECO:0007669"/>
    <property type="project" value="InterPro"/>
</dbReference>
<dbReference type="KEGG" id="psa:PST_0641"/>
<dbReference type="GO" id="GO:0004519">
    <property type="term" value="F:endonuclease activity"/>
    <property type="evidence" value="ECO:0007669"/>
    <property type="project" value="InterPro"/>
</dbReference>
<gene>
    <name evidence="2" type="ordered locus">PST_0641</name>
</gene>
<dbReference type="AlphaFoldDB" id="A4VH96"/>
<evidence type="ECO:0000259" key="1">
    <source>
        <dbReference type="Pfam" id="PF01844"/>
    </source>
</evidence>
<dbReference type="eggNOG" id="COG1403">
    <property type="taxonomic scope" value="Bacteria"/>
</dbReference>
<protein>
    <submittedName>
        <fullName evidence="2">EA31 protein</fullName>
    </submittedName>
</protein>
<dbReference type="EMBL" id="CP000304">
    <property type="protein sequence ID" value="ABP78347.1"/>
    <property type="molecule type" value="Genomic_DNA"/>
</dbReference>
<sequence>MACTSAIIDDQQRDRMRGVLPSITANAAEFIERVAAGSTWEMPYLRLTRGEDPFVIDDIRKSELVHLYEYYMVQREPGRALYDSILVAAGDHCPTCGGIGRPRTLDHYLPKANYPKLAIVPQNLIPACRDCNTDKRNPLIDHPHRQPLHPYLDKRQFFEERWISVSVSHTSPCTIIYSASPPDYWSDDDKARAVNHFDLFGIAERYSIQAGSELSILMDLRVNYFSKQPPEAFSDFLRSGANAASLLINGWKKVLYEALADDALFCNAESWP</sequence>
<dbReference type="Proteomes" id="UP000000233">
    <property type="component" value="Chromosome"/>
</dbReference>
<accession>A4VH96</accession>
<dbReference type="Gene3D" id="1.10.30.50">
    <property type="match status" value="1"/>
</dbReference>
<dbReference type="InterPro" id="IPR002711">
    <property type="entry name" value="HNH"/>
</dbReference>
<dbReference type="GO" id="GO:0008270">
    <property type="term" value="F:zinc ion binding"/>
    <property type="evidence" value="ECO:0007669"/>
    <property type="project" value="InterPro"/>
</dbReference>
<proteinExistence type="predicted"/>